<evidence type="ECO:0000256" key="5">
    <source>
        <dbReference type="ARBA" id="ARBA00023136"/>
    </source>
</evidence>
<dbReference type="PANTHER" id="PTHR42920:SF5">
    <property type="entry name" value="EAMA DOMAIN-CONTAINING PROTEIN"/>
    <property type="match status" value="1"/>
</dbReference>
<feature type="transmembrane region" description="Helical" evidence="6">
    <location>
        <begin position="101"/>
        <end position="119"/>
    </location>
</feature>
<evidence type="ECO:0000256" key="4">
    <source>
        <dbReference type="ARBA" id="ARBA00022989"/>
    </source>
</evidence>
<dbReference type="AlphaFoldDB" id="A0A7X4W5I5"/>
<feature type="transmembrane region" description="Helical" evidence="6">
    <location>
        <begin position="40"/>
        <end position="58"/>
    </location>
</feature>
<evidence type="ECO:0000256" key="1">
    <source>
        <dbReference type="ARBA" id="ARBA00004651"/>
    </source>
</evidence>
<keyword evidence="2" id="KW-1003">Cell membrane</keyword>
<dbReference type="Pfam" id="PF00892">
    <property type="entry name" value="EamA"/>
    <property type="match status" value="2"/>
</dbReference>
<keyword evidence="4 6" id="KW-1133">Transmembrane helix</keyword>
<dbReference type="GO" id="GO:0005886">
    <property type="term" value="C:plasma membrane"/>
    <property type="evidence" value="ECO:0007669"/>
    <property type="project" value="UniProtKB-SubCell"/>
</dbReference>
<keyword evidence="5 6" id="KW-0472">Membrane</keyword>
<feature type="transmembrane region" description="Helical" evidence="6">
    <location>
        <begin position="126"/>
        <end position="147"/>
    </location>
</feature>
<keyword evidence="3 6" id="KW-0812">Transmembrane</keyword>
<evidence type="ECO:0000259" key="7">
    <source>
        <dbReference type="Pfam" id="PF00892"/>
    </source>
</evidence>
<dbReference type="SUPFAM" id="SSF103481">
    <property type="entry name" value="Multidrug resistance efflux transporter EmrE"/>
    <property type="match status" value="2"/>
</dbReference>
<dbReference type="InterPro" id="IPR037185">
    <property type="entry name" value="EmrE-like"/>
</dbReference>
<feature type="transmembrane region" description="Helical" evidence="6">
    <location>
        <begin position="153"/>
        <end position="170"/>
    </location>
</feature>
<feature type="domain" description="EamA" evidence="7">
    <location>
        <begin position="11"/>
        <end position="142"/>
    </location>
</feature>
<dbReference type="PANTHER" id="PTHR42920">
    <property type="entry name" value="OS03G0707200 PROTEIN-RELATED"/>
    <property type="match status" value="1"/>
</dbReference>
<sequence>MADSLERSPLRADLLLLTVTLLAAAGWIFSKEALDGMPPLLFIGTRFLLAGLLLALFALPALRRLSARDFAAGAGVGLLFSGALSFWIMGLYHSNHLGESAFINSLGILLVPIVAKLLFGDRPPRTTWIALPIALAGFALLSLNAGLRLEPSQWLIATSAVLFSLLINVNTRVVRHLPALPLTAIQLTVVGILLGLVSALIEPWPARIGGVTLGWLAASVLLASTLRFFLQVYAQGLTTPSHAAVILMLEAVWTVLLAAAWYGETMSLLQLAGCSLIFAALLINRWYWVRKLVLRTAGDYRK</sequence>
<dbReference type="RefSeq" id="WP_161432029.1">
    <property type="nucleotide sequence ID" value="NZ_WUTT01000001.1"/>
</dbReference>
<proteinExistence type="predicted"/>
<feature type="transmembrane region" description="Helical" evidence="6">
    <location>
        <begin position="242"/>
        <end position="262"/>
    </location>
</feature>
<feature type="transmembrane region" description="Helical" evidence="6">
    <location>
        <begin position="268"/>
        <end position="288"/>
    </location>
</feature>
<dbReference type="InterPro" id="IPR000620">
    <property type="entry name" value="EamA_dom"/>
</dbReference>
<organism evidence="8 9">
    <name type="scientific">Halomonas alimentaria</name>
    <dbReference type="NCBI Taxonomy" id="147248"/>
    <lineage>
        <taxon>Bacteria</taxon>
        <taxon>Pseudomonadati</taxon>
        <taxon>Pseudomonadota</taxon>
        <taxon>Gammaproteobacteria</taxon>
        <taxon>Oceanospirillales</taxon>
        <taxon>Halomonadaceae</taxon>
        <taxon>Halomonas</taxon>
    </lineage>
</organism>
<dbReference type="InterPro" id="IPR051258">
    <property type="entry name" value="Diverse_Substrate_Transporter"/>
</dbReference>
<evidence type="ECO:0000313" key="8">
    <source>
        <dbReference type="EMBL" id="NAW34777.1"/>
    </source>
</evidence>
<dbReference type="EMBL" id="WUTT01000001">
    <property type="protein sequence ID" value="NAW34777.1"/>
    <property type="molecule type" value="Genomic_DNA"/>
</dbReference>
<evidence type="ECO:0000256" key="2">
    <source>
        <dbReference type="ARBA" id="ARBA00022475"/>
    </source>
</evidence>
<reference evidence="8 9" key="1">
    <citation type="submission" date="2019-12" db="EMBL/GenBank/DDBJ databases">
        <title>Draft genome sequencing of Halomonas alimentaria DSM 15356.</title>
        <authorList>
            <person name="Pandiyan K."/>
            <person name="Kushwaha P."/>
            <person name="Gowdham M."/>
            <person name="Chakdar H."/>
            <person name="Singh A."/>
            <person name="Kumar M."/>
            <person name="Saxena A.K."/>
        </authorList>
    </citation>
    <scope>NUCLEOTIDE SEQUENCE [LARGE SCALE GENOMIC DNA]</scope>
    <source>
        <strain evidence="8 9">DSM 15356</strain>
    </source>
</reference>
<evidence type="ECO:0000313" key="9">
    <source>
        <dbReference type="Proteomes" id="UP000487929"/>
    </source>
</evidence>
<comment type="caution">
    <text evidence="8">The sequence shown here is derived from an EMBL/GenBank/DDBJ whole genome shotgun (WGS) entry which is preliminary data.</text>
</comment>
<evidence type="ECO:0000256" key="6">
    <source>
        <dbReference type="SAM" id="Phobius"/>
    </source>
</evidence>
<dbReference type="OrthoDB" id="8370318at2"/>
<feature type="domain" description="EamA" evidence="7">
    <location>
        <begin position="154"/>
        <end position="283"/>
    </location>
</feature>
<feature type="transmembrane region" description="Helical" evidence="6">
    <location>
        <begin position="213"/>
        <end position="230"/>
    </location>
</feature>
<name>A0A7X4W5I5_9GAMM</name>
<accession>A0A7X4W5I5</accession>
<dbReference type="Proteomes" id="UP000487929">
    <property type="component" value="Unassembled WGS sequence"/>
</dbReference>
<keyword evidence="9" id="KW-1185">Reference proteome</keyword>
<protein>
    <submittedName>
        <fullName evidence="8">EamA family transporter</fullName>
    </submittedName>
</protein>
<evidence type="ECO:0000256" key="3">
    <source>
        <dbReference type="ARBA" id="ARBA00022692"/>
    </source>
</evidence>
<gene>
    <name evidence="8" type="ORF">GRB96_10160</name>
</gene>
<feature type="transmembrane region" description="Helical" evidence="6">
    <location>
        <begin position="182"/>
        <end position="201"/>
    </location>
</feature>
<comment type="subcellular location">
    <subcellularLocation>
        <location evidence="1">Cell membrane</location>
        <topology evidence="1">Multi-pass membrane protein</topology>
    </subcellularLocation>
</comment>
<feature type="transmembrane region" description="Helical" evidence="6">
    <location>
        <begin position="70"/>
        <end position="89"/>
    </location>
</feature>